<dbReference type="EMBL" id="REGN01005057">
    <property type="protein sequence ID" value="RNA15021.1"/>
    <property type="molecule type" value="Genomic_DNA"/>
</dbReference>
<evidence type="ECO:0000313" key="1">
    <source>
        <dbReference type="EMBL" id="RNA15021.1"/>
    </source>
</evidence>
<gene>
    <name evidence="1" type="ORF">BpHYR1_026214</name>
</gene>
<name>A0A3M7QV93_BRAPC</name>
<accession>A0A3M7QV93</accession>
<comment type="caution">
    <text evidence="1">The sequence shown here is derived from an EMBL/GenBank/DDBJ whole genome shotgun (WGS) entry which is preliminary data.</text>
</comment>
<dbReference type="Proteomes" id="UP000276133">
    <property type="component" value="Unassembled WGS sequence"/>
</dbReference>
<sequence>MVKFFLNCLKVPKKVKPLLEHLKKKSRLGLDLRLIVCVRKFKITIEVTFQSPKSKFYNKKEDALLDLAQVVNLLLFRKIQNRATKPLNIMFTNNKNKEENSSKKCSGHLDQVSQFDLQISLLTQIDRGIASLIDILLFIKIRLTNAVADLRFAEPLIDAK</sequence>
<keyword evidence="2" id="KW-1185">Reference proteome</keyword>
<organism evidence="1 2">
    <name type="scientific">Brachionus plicatilis</name>
    <name type="common">Marine rotifer</name>
    <name type="synonym">Brachionus muelleri</name>
    <dbReference type="NCBI Taxonomy" id="10195"/>
    <lineage>
        <taxon>Eukaryota</taxon>
        <taxon>Metazoa</taxon>
        <taxon>Spiralia</taxon>
        <taxon>Gnathifera</taxon>
        <taxon>Rotifera</taxon>
        <taxon>Eurotatoria</taxon>
        <taxon>Monogononta</taxon>
        <taxon>Pseudotrocha</taxon>
        <taxon>Ploima</taxon>
        <taxon>Brachionidae</taxon>
        <taxon>Brachionus</taxon>
    </lineage>
</organism>
<reference evidence="1 2" key="1">
    <citation type="journal article" date="2018" name="Sci. Rep.">
        <title>Genomic signatures of local adaptation to the degree of environmental predictability in rotifers.</title>
        <authorList>
            <person name="Franch-Gras L."/>
            <person name="Hahn C."/>
            <person name="Garcia-Roger E.M."/>
            <person name="Carmona M.J."/>
            <person name="Serra M."/>
            <person name="Gomez A."/>
        </authorList>
    </citation>
    <scope>NUCLEOTIDE SEQUENCE [LARGE SCALE GENOMIC DNA]</scope>
    <source>
        <strain evidence="1">HYR1</strain>
    </source>
</reference>
<protein>
    <submittedName>
        <fullName evidence="1">Uncharacterized protein</fullName>
    </submittedName>
</protein>
<proteinExistence type="predicted"/>
<evidence type="ECO:0000313" key="2">
    <source>
        <dbReference type="Proteomes" id="UP000276133"/>
    </source>
</evidence>
<dbReference type="AlphaFoldDB" id="A0A3M7QV93"/>